<dbReference type="GO" id="GO:0008170">
    <property type="term" value="F:N-methyltransferase activity"/>
    <property type="evidence" value="ECO:0007669"/>
    <property type="project" value="InterPro"/>
</dbReference>
<dbReference type="InterPro" id="IPR001091">
    <property type="entry name" value="RM_Methyltransferase"/>
</dbReference>
<proteinExistence type="inferred from homology"/>
<evidence type="ECO:0000259" key="5">
    <source>
        <dbReference type="Pfam" id="PF01555"/>
    </source>
</evidence>
<evidence type="ECO:0000259" key="6">
    <source>
        <dbReference type="Pfam" id="PF12564"/>
    </source>
</evidence>
<dbReference type="PIR" id="F90561">
    <property type="entry name" value="F90561"/>
</dbReference>
<dbReference type="GO" id="GO:0003677">
    <property type="term" value="F:DNA binding"/>
    <property type="evidence" value="ECO:0007669"/>
    <property type="project" value="InterPro"/>
</dbReference>
<dbReference type="InterPro" id="IPR002295">
    <property type="entry name" value="N4/N6-MTase_EcoPI_Mod-like"/>
</dbReference>
<dbReference type="RefSeq" id="WP_010925201.1">
    <property type="nucleotide sequence ID" value="NC_002771.1"/>
</dbReference>
<accession>Q98QG6</accession>
<dbReference type="REBASE" id="5072">
    <property type="entry name" value="M3.MpuCI"/>
</dbReference>
<sequence length="652" mass="75556">MAMNENLLSLLLSDENVKNTFFKNVNGTLIFDKQKFAWFIESKEFLPDSYTKYTNKIGLTHNGDFISSTNDVVLDFPFKDCVLEGGQTKDDQKRNEIFYNEIIASDEISRMLAPKVFTNAKRYTKDGVEENIEFNENDNLIIKGNNLIALSSLLERYEEKVKLIYIDPPYYFEDKKEENTFLYNSNFKLSTWLSFMKNRLEITKMLLREDGFIFVQISDDGFAYLKVIMDEIFGNKKYINTIVVKTKASSGASGGGEDKKLKKNIEYILVYGKENAILKAQHIEIPLNKYINNKRNEKKNFAYTNVMLDIGEEFYIGETKDGYGETIKLYQMKNFKTKSIKELAKEENCSDEEIYNKYIDKIYTTENAQTSIRNRVRENVSDDVELVIARYVPISGKNKGKLTDIGFIGKTRRLISYLKETIIFKNNSIFKQEKVGTLWSDLSWSSVKFEGKIDFGSGQKPEKLIERIIKLGTEKNDLVLDFHLGSGTTTAVAHKMGRKYIGIEQMDYIQDITIERMKKVIDGEQGGISKNVDWKGGGSFVYFELLENANELIEKVYSSTYIPERERAETISTIKNEIYNDERIVPYITKEELKNADKEFENLNTEEKKKALIKLVDKNKIYVNYSDIEDKSFDVSDSDKKFTNSFYKKINQ</sequence>
<evidence type="ECO:0000256" key="3">
    <source>
        <dbReference type="ARBA" id="ARBA00022679"/>
    </source>
</evidence>
<evidence type="ECO:0000313" key="8">
    <source>
        <dbReference type="Proteomes" id="UP000000528"/>
    </source>
</evidence>
<dbReference type="Proteomes" id="UP000000528">
    <property type="component" value="Chromosome"/>
</dbReference>
<dbReference type="PRINTS" id="PR00508">
    <property type="entry name" value="S21N4MTFRASE"/>
</dbReference>
<dbReference type="PROSITE" id="PS00092">
    <property type="entry name" value="N6_MTASE"/>
    <property type="match status" value="1"/>
</dbReference>
<evidence type="ECO:0000313" key="7">
    <source>
        <dbReference type="EMBL" id="CAC13571.1"/>
    </source>
</evidence>
<dbReference type="InterPro" id="IPR002052">
    <property type="entry name" value="DNA_methylase_N6_adenine_CS"/>
</dbReference>
<dbReference type="Gene3D" id="3.40.50.150">
    <property type="entry name" value="Vaccinia Virus protein VP39"/>
    <property type="match status" value="1"/>
</dbReference>
<evidence type="ECO:0000256" key="2">
    <source>
        <dbReference type="ARBA" id="ARBA00022603"/>
    </source>
</evidence>
<dbReference type="Pfam" id="PF01555">
    <property type="entry name" value="N6_N4_Mtase"/>
    <property type="match status" value="1"/>
</dbReference>
<name>Q98QG6_MYCPU</name>
<dbReference type="SUPFAM" id="SSF53335">
    <property type="entry name" value="S-adenosyl-L-methionine-dependent methyltransferases"/>
    <property type="match status" value="1"/>
</dbReference>
<dbReference type="InterPro" id="IPR002941">
    <property type="entry name" value="DNA_methylase_N4/N6"/>
</dbReference>
<dbReference type="EMBL" id="AL445564">
    <property type="protein sequence ID" value="CAC13571.1"/>
    <property type="molecule type" value="Genomic_DNA"/>
</dbReference>
<dbReference type="GO" id="GO:0032259">
    <property type="term" value="P:methylation"/>
    <property type="evidence" value="ECO:0007669"/>
    <property type="project" value="UniProtKB-KW"/>
</dbReference>
<dbReference type="KEGG" id="mpu:MYPU_3980"/>
<dbReference type="eggNOG" id="COG2189">
    <property type="taxonomic scope" value="Bacteria"/>
</dbReference>
<keyword evidence="4" id="KW-0949">S-adenosyl-L-methionine</keyword>
<evidence type="ECO:0000256" key="4">
    <source>
        <dbReference type="ARBA" id="ARBA00022691"/>
    </source>
</evidence>
<organism evidence="8">
    <name type="scientific">Mycoplasmopsis pulmonis (strain UAB CTIP)</name>
    <name type="common">Mycoplasma pulmonis</name>
    <dbReference type="NCBI Taxonomy" id="272635"/>
    <lineage>
        <taxon>Bacteria</taxon>
        <taxon>Bacillati</taxon>
        <taxon>Mycoplasmatota</taxon>
        <taxon>Mycoplasmoidales</taxon>
        <taxon>Metamycoplasmataceae</taxon>
        <taxon>Mycoplasmopsis</taxon>
    </lineage>
</organism>
<keyword evidence="2 7" id="KW-0489">Methyltransferase</keyword>
<dbReference type="InterPro" id="IPR029063">
    <property type="entry name" value="SAM-dependent_MTases_sf"/>
</dbReference>
<dbReference type="Pfam" id="PF12564">
    <property type="entry name" value="TypeIII_RM_meth"/>
    <property type="match status" value="1"/>
</dbReference>
<dbReference type="EC" id="2.1.1.72" evidence="7"/>
<dbReference type="InterPro" id="IPR022221">
    <property type="entry name" value="TypeIII_RM_meth"/>
</dbReference>
<evidence type="ECO:0000256" key="1">
    <source>
        <dbReference type="ARBA" id="ARBA00006594"/>
    </source>
</evidence>
<dbReference type="HOGENOM" id="CLU_029607_1_0_14"/>
<dbReference type="PIRSF" id="PIRSF015855">
    <property type="entry name" value="TypeIII_Mtase_mKpnI"/>
    <property type="match status" value="1"/>
</dbReference>
<gene>
    <name evidence="7" type="ordered locus">MYPU_3980</name>
</gene>
<reference evidence="7 8" key="1">
    <citation type="journal article" date="2001" name="Nucleic Acids Res.">
        <title>The complete genome sequence of the murine respiratory pathogen Mycoplasma pulmonis.</title>
        <authorList>
            <person name="Chambaud I."/>
            <person name="Heilig R."/>
            <person name="Ferris S."/>
            <person name="Barbe V."/>
            <person name="Samson D."/>
            <person name="Galisson F."/>
            <person name="Moszer I."/>
            <person name="Dybvig K."/>
            <person name="Wroblewski H."/>
            <person name="Viari A."/>
            <person name="Rocha E.P.C."/>
            <person name="Blanchard A."/>
        </authorList>
    </citation>
    <scope>NUCLEOTIDE SEQUENCE [LARGE SCALE GENOMIC DNA]</scope>
    <source>
        <strain evidence="7 8">UAB CTIP</strain>
    </source>
</reference>
<feature type="domain" description="Type III restriction/modification enzyme methylation subunit" evidence="6">
    <location>
        <begin position="4"/>
        <end position="59"/>
    </location>
</feature>
<dbReference type="AlphaFoldDB" id="Q98QG6"/>
<keyword evidence="8" id="KW-1185">Reference proteome</keyword>
<dbReference type="STRING" id="272635.gene:17576998"/>
<feature type="domain" description="DNA methylase N-4/N-6" evidence="5">
    <location>
        <begin position="161"/>
        <end position="513"/>
    </location>
</feature>
<keyword evidence="3 7" id="KW-0808">Transferase</keyword>
<dbReference type="GO" id="GO:0009007">
    <property type="term" value="F:site-specific DNA-methyltransferase (adenine-specific) activity"/>
    <property type="evidence" value="ECO:0007669"/>
    <property type="project" value="UniProtKB-EC"/>
</dbReference>
<comment type="similarity">
    <text evidence="1">Belongs to the N(4)/N(6)-methyltransferase family.</text>
</comment>
<protein>
    <submittedName>
        <fullName evidence="7">TYPE III RESTRICTION-MODIFICATION SYSTEM: METHYLASE</fullName>
        <ecNumber evidence="7">2.1.1.72</ecNumber>
    </submittedName>
</protein>